<dbReference type="AlphaFoldDB" id="A0A841HRN2"/>
<protein>
    <submittedName>
        <fullName evidence="1">Uncharacterized protein</fullName>
    </submittedName>
</protein>
<sequence length="126" mass="13809">MFRRSKFAALIWLLAIALLPVRMANAHLHMCLDGQEPRAALHVTDVPMHDGTEDESGHNDRDVKLSAALSITKANTLDDTPLPLLETYVLAIVLPVERSVAPPVFVQIPDLTPAFDLRPPSRGPPC</sequence>
<proteinExistence type="predicted"/>
<accession>A0A841HRN2</accession>
<name>A0A841HRN2_9GAMM</name>
<organism evidence="1 2">
    <name type="scientific">Povalibacter uvarum</name>
    <dbReference type="NCBI Taxonomy" id="732238"/>
    <lineage>
        <taxon>Bacteria</taxon>
        <taxon>Pseudomonadati</taxon>
        <taxon>Pseudomonadota</taxon>
        <taxon>Gammaproteobacteria</taxon>
        <taxon>Steroidobacterales</taxon>
        <taxon>Steroidobacteraceae</taxon>
        <taxon>Povalibacter</taxon>
    </lineage>
</organism>
<reference evidence="1 2" key="1">
    <citation type="submission" date="2020-08" db="EMBL/GenBank/DDBJ databases">
        <title>Genomic Encyclopedia of Type Strains, Phase IV (KMG-IV): sequencing the most valuable type-strain genomes for metagenomic binning, comparative biology and taxonomic classification.</title>
        <authorList>
            <person name="Goeker M."/>
        </authorList>
    </citation>
    <scope>NUCLEOTIDE SEQUENCE [LARGE SCALE GENOMIC DNA]</scope>
    <source>
        <strain evidence="1 2">DSM 26723</strain>
    </source>
</reference>
<gene>
    <name evidence="1" type="ORF">HNQ60_003856</name>
</gene>
<comment type="caution">
    <text evidence="1">The sequence shown here is derived from an EMBL/GenBank/DDBJ whole genome shotgun (WGS) entry which is preliminary data.</text>
</comment>
<dbReference type="RefSeq" id="WP_184334350.1">
    <property type="nucleotide sequence ID" value="NZ_JACHHZ010000004.1"/>
</dbReference>
<evidence type="ECO:0000313" key="2">
    <source>
        <dbReference type="Proteomes" id="UP000588068"/>
    </source>
</evidence>
<evidence type="ECO:0000313" key="1">
    <source>
        <dbReference type="EMBL" id="MBB6094969.1"/>
    </source>
</evidence>
<dbReference type="EMBL" id="JACHHZ010000004">
    <property type="protein sequence ID" value="MBB6094969.1"/>
    <property type="molecule type" value="Genomic_DNA"/>
</dbReference>
<dbReference type="Proteomes" id="UP000588068">
    <property type="component" value="Unassembled WGS sequence"/>
</dbReference>
<keyword evidence="2" id="KW-1185">Reference proteome</keyword>